<evidence type="ECO:0000256" key="6">
    <source>
        <dbReference type="RuleBase" id="RU004335"/>
    </source>
</evidence>
<comment type="caution">
    <text evidence="8">The sequence shown here is derived from an EMBL/GenBank/DDBJ whole genome shotgun (WGS) entry which is preliminary data.</text>
</comment>
<evidence type="ECO:0000256" key="5">
    <source>
        <dbReference type="ARBA" id="ARBA00023295"/>
    </source>
</evidence>
<keyword evidence="2" id="KW-0732">Signal</keyword>
<gene>
    <name evidence="8" type="ORF">SHERM_13350</name>
</gene>
<evidence type="ECO:0000256" key="2">
    <source>
        <dbReference type="ARBA" id="ARBA00022729"/>
    </source>
</evidence>
<dbReference type="Gene3D" id="1.20.58.1040">
    <property type="match status" value="1"/>
</dbReference>
<protein>
    <submittedName>
        <fullName evidence="8">Glucan endo-1-3-beta-glucosidase 8</fullName>
    </submittedName>
</protein>
<name>A0A9N7MRP3_STRHE</name>
<keyword evidence="9" id="KW-1185">Reference proteome</keyword>
<dbReference type="InterPro" id="IPR044965">
    <property type="entry name" value="Glyco_hydro_17_plant"/>
</dbReference>
<dbReference type="Pfam" id="PF07983">
    <property type="entry name" value="X8"/>
    <property type="match status" value="1"/>
</dbReference>
<dbReference type="InterPro" id="IPR000490">
    <property type="entry name" value="Glyco_hydro_17"/>
</dbReference>
<evidence type="ECO:0000256" key="1">
    <source>
        <dbReference type="ARBA" id="ARBA00008773"/>
    </source>
</evidence>
<dbReference type="InterPro" id="IPR017853">
    <property type="entry name" value="GH"/>
</dbReference>
<sequence>MVLVFFNGTRKPPGTSLHAFRTVGPIQAFAGSGIELTITIPDWKKVATYDLAQAWVSQKSPWFGPSNVTCVMVGTEIIGMAMNDTVLQSRMIDAFNYTQIALNNAGYGHIKATFPHPYIILDDFAKPSEATIRETFRTQFVRHLDIIRASGAPVCIEFFLVELMRVLNITDLSFAISDGRSSHAITDVGDVVYTNVFEVAYDAFAWALEKLGYGDIKFIVTQVGWPTDGFINANAATAERFFEALLPFVASDRGTSKLPGKPINIYIHALTDENLNPPYFAYGRHWGIYRSNGEPKYRVDLMGRGRVMFPAPARGIKQMPRRWCVLGPTEDEHDGRVEEAYLFACATGDCTSMYPKGSCSGLNRWQNVSYAFNMYFQAFFQDEKACKFDGLGRVVTEDPSTVGCVFPVEVVKGQQENYKNVTKIAATKIGNIARQLPGLAEILVLLVSTFLALLFT</sequence>
<dbReference type="InterPro" id="IPR012946">
    <property type="entry name" value="X8"/>
</dbReference>
<evidence type="ECO:0000256" key="3">
    <source>
        <dbReference type="ARBA" id="ARBA00022801"/>
    </source>
</evidence>
<keyword evidence="4" id="KW-1015">Disulfide bond</keyword>
<dbReference type="AlphaFoldDB" id="A0A9N7MRP3"/>
<proteinExistence type="inferred from homology"/>
<keyword evidence="3" id="KW-0378">Hydrolase</keyword>
<dbReference type="SMART" id="SM00768">
    <property type="entry name" value="X8"/>
    <property type="match status" value="1"/>
</dbReference>
<evidence type="ECO:0000256" key="4">
    <source>
        <dbReference type="ARBA" id="ARBA00023157"/>
    </source>
</evidence>
<dbReference type="PANTHER" id="PTHR32227">
    <property type="entry name" value="GLUCAN ENDO-1,3-BETA-GLUCOSIDASE BG1-RELATED-RELATED"/>
    <property type="match status" value="1"/>
</dbReference>
<evidence type="ECO:0000313" key="8">
    <source>
        <dbReference type="EMBL" id="CAA0812791.1"/>
    </source>
</evidence>
<reference evidence="8" key="1">
    <citation type="submission" date="2019-12" db="EMBL/GenBank/DDBJ databases">
        <authorList>
            <person name="Scholes J."/>
        </authorList>
    </citation>
    <scope>NUCLEOTIDE SEQUENCE</scope>
</reference>
<keyword evidence="5" id="KW-0326">Glycosidase</keyword>
<accession>A0A9N7MRP3</accession>
<dbReference type="Proteomes" id="UP001153555">
    <property type="component" value="Unassembled WGS sequence"/>
</dbReference>
<dbReference type="GO" id="GO:0005975">
    <property type="term" value="P:carbohydrate metabolic process"/>
    <property type="evidence" value="ECO:0007669"/>
    <property type="project" value="InterPro"/>
</dbReference>
<evidence type="ECO:0000259" key="7">
    <source>
        <dbReference type="SMART" id="SM00768"/>
    </source>
</evidence>
<dbReference type="Gene3D" id="3.20.20.80">
    <property type="entry name" value="Glycosidases"/>
    <property type="match status" value="1"/>
</dbReference>
<dbReference type="Pfam" id="PF00332">
    <property type="entry name" value="Glyco_hydro_17"/>
    <property type="match status" value="1"/>
</dbReference>
<feature type="domain" description="X8" evidence="7">
    <location>
        <begin position="322"/>
        <end position="406"/>
    </location>
</feature>
<dbReference type="GO" id="GO:0004553">
    <property type="term" value="F:hydrolase activity, hydrolyzing O-glycosyl compounds"/>
    <property type="evidence" value="ECO:0007669"/>
    <property type="project" value="InterPro"/>
</dbReference>
<dbReference type="OrthoDB" id="888856at2759"/>
<dbReference type="SUPFAM" id="SSF51445">
    <property type="entry name" value="(Trans)glycosidases"/>
    <property type="match status" value="1"/>
</dbReference>
<comment type="similarity">
    <text evidence="1 6">Belongs to the glycosyl hydrolase 17 family.</text>
</comment>
<dbReference type="EMBL" id="CACSLK010011299">
    <property type="protein sequence ID" value="CAA0812791.1"/>
    <property type="molecule type" value="Genomic_DNA"/>
</dbReference>
<organism evidence="8 9">
    <name type="scientific">Striga hermonthica</name>
    <name type="common">Purple witchweed</name>
    <name type="synonym">Buchnera hermonthica</name>
    <dbReference type="NCBI Taxonomy" id="68872"/>
    <lineage>
        <taxon>Eukaryota</taxon>
        <taxon>Viridiplantae</taxon>
        <taxon>Streptophyta</taxon>
        <taxon>Embryophyta</taxon>
        <taxon>Tracheophyta</taxon>
        <taxon>Spermatophyta</taxon>
        <taxon>Magnoliopsida</taxon>
        <taxon>eudicotyledons</taxon>
        <taxon>Gunneridae</taxon>
        <taxon>Pentapetalae</taxon>
        <taxon>asterids</taxon>
        <taxon>lamiids</taxon>
        <taxon>Lamiales</taxon>
        <taxon>Orobanchaceae</taxon>
        <taxon>Buchnereae</taxon>
        <taxon>Striga</taxon>
    </lineage>
</organism>
<evidence type="ECO:0000313" key="9">
    <source>
        <dbReference type="Proteomes" id="UP001153555"/>
    </source>
</evidence>